<keyword evidence="2" id="KW-1185">Reference proteome</keyword>
<evidence type="ECO:0000313" key="1">
    <source>
        <dbReference type="EMBL" id="BEV03461.1"/>
    </source>
</evidence>
<accession>A0ABN7CAT9</accession>
<dbReference type="EMBL" id="AP029022">
    <property type="protein sequence ID" value="BEV03461.1"/>
    <property type="molecule type" value="Genomic_DNA"/>
</dbReference>
<reference evidence="1 2" key="1">
    <citation type="journal article" date="2020" name="Microbes Environ.">
        <title>Synthetic bacterial community of duckweed: a simple and stable system to study plant-microbe interactions.</title>
        <authorList>
            <person name="Ishizawa H."/>
            <person name="Tada M."/>
            <person name="Kuroda M."/>
            <person name="Inoue D."/>
            <person name="Futamata H."/>
            <person name="Ike M."/>
        </authorList>
    </citation>
    <scope>NUCLEOTIDE SEQUENCE [LARGE SCALE GENOMIC DNA]</scope>
    <source>
        <strain evidence="1 2">DW100</strain>
    </source>
</reference>
<evidence type="ECO:0000313" key="2">
    <source>
        <dbReference type="Proteomes" id="UP001380186"/>
    </source>
</evidence>
<proteinExistence type="predicted"/>
<sequence>MFFVESTHAFPATDFKNYYLRDEGQLMKYSTIGTPGCELLSKIIIFVMKDN</sequence>
<gene>
    <name evidence="1" type="ORF">CRDW_08350</name>
</gene>
<organism evidence="1 2">
    <name type="scientific">Chryseobacterium gambrini</name>
    <dbReference type="NCBI Taxonomy" id="373672"/>
    <lineage>
        <taxon>Bacteria</taxon>
        <taxon>Pseudomonadati</taxon>
        <taxon>Bacteroidota</taxon>
        <taxon>Flavobacteriia</taxon>
        <taxon>Flavobacteriales</taxon>
        <taxon>Weeksellaceae</taxon>
        <taxon>Chryseobacterium group</taxon>
        <taxon>Chryseobacterium</taxon>
    </lineage>
</organism>
<name>A0ABN7CAT9_9FLAO</name>
<dbReference type="Proteomes" id="UP001380186">
    <property type="component" value="Chromosome"/>
</dbReference>
<protein>
    <submittedName>
        <fullName evidence="1">Uncharacterized protein</fullName>
    </submittedName>
</protein>